<dbReference type="AlphaFoldDB" id="A0A371X846"/>
<dbReference type="RefSeq" id="WP_116682299.1">
    <property type="nucleotide sequence ID" value="NZ_QURL01000002.1"/>
</dbReference>
<feature type="domain" description="FAD-binding PCMH-type" evidence="4">
    <location>
        <begin position="1"/>
        <end position="171"/>
    </location>
</feature>
<dbReference type="PANTHER" id="PTHR42659:SF2">
    <property type="entry name" value="XANTHINE DEHYDROGENASE SUBUNIT C-RELATED"/>
    <property type="match status" value="1"/>
</dbReference>
<dbReference type="Pfam" id="PF00941">
    <property type="entry name" value="FAD_binding_5"/>
    <property type="match status" value="1"/>
</dbReference>
<dbReference type="InterPro" id="IPR016166">
    <property type="entry name" value="FAD-bd_PCMH"/>
</dbReference>
<gene>
    <name evidence="5" type="ORF">DYI37_06160</name>
</gene>
<evidence type="ECO:0000313" key="6">
    <source>
        <dbReference type="Proteomes" id="UP000264310"/>
    </source>
</evidence>
<keyword evidence="3" id="KW-0560">Oxidoreductase</keyword>
<dbReference type="OrthoDB" id="9793944at2"/>
<dbReference type="PANTHER" id="PTHR42659">
    <property type="entry name" value="XANTHINE DEHYDROGENASE SUBUNIT C-RELATED"/>
    <property type="match status" value="1"/>
</dbReference>
<dbReference type="Proteomes" id="UP000264310">
    <property type="component" value="Unassembled WGS sequence"/>
</dbReference>
<dbReference type="Gene3D" id="3.30.43.10">
    <property type="entry name" value="Uridine Diphospho-n-acetylenolpyruvylglucosamine Reductase, domain 2"/>
    <property type="match status" value="1"/>
</dbReference>
<evidence type="ECO:0000256" key="3">
    <source>
        <dbReference type="ARBA" id="ARBA00023002"/>
    </source>
</evidence>
<sequence length="268" mass="28316">MYETTYRRPTSIDEAVKLLRESDGEGKLMSGGMTLIPTMKARLAMPSALIDLRHIEDLKGISFENGRLRIGGGTTHAETKASETVRQNAPTFSYLAGLIGDPAVRHMGTVGGAVANHDPAADYPAALLAMGATIHTNTREIAADDFFTGMFETALEENEIVTAVSFEPPQAAGWEKFRNPASRYAMAGVFVAKRADGTVGVGVTGAGNNGVFRWTAAEEALSSSFDASALDGLSISPDDMMGDMHGSAGYRANLVKVVTKRAVNAAKG</sequence>
<dbReference type="GO" id="GO:0016491">
    <property type="term" value="F:oxidoreductase activity"/>
    <property type="evidence" value="ECO:0007669"/>
    <property type="project" value="UniProtKB-KW"/>
</dbReference>
<dbReference type="GO" id="GO:0071949">
    <property type="term" value="F:FAD binding"/>
    <property type="evidence" value="ECO:0007669"/>
    <property type="project" value="InterPro"/>
</dbReference>
<comment type="caution">
    <text evidence="5">The sequence shown here is derived from an EMBL/GenBank/DDBJ whole genome shotgun (WGS) entry which is preliminary data.</text>
</comment>
<dbReference type="SUPFAM" id="SSF55447">
    <property type="entry name" value="CO dehydrogenase flavoprotein C-terminal domain-like"/>
    <property type="match status" value="1"/>
</dbReference>
<dbReference type="InterPro" id="IPR016169">
    <property type="entry name" value="FAD-bd_PCMH_sub2"/>
</dbReference>
<evidence type="ECO:0000259" key="4">
    <source>
        <dbReference type="PROSITE" id="PS51387"/>
    </source>
</evidence>
<dbReference type="Gene3D" id="3.30.390.50">
    <property type="entry name" value="CO dehydrogenase flavoprotein, C-terminal domain"/>
    <property type="match status" value="1"/>
</dbReference>
<dbReference type="InterPro" id="IPR016167">
    <property type="entry name" value="FAD-bd_PCMH_sub1"/>
</dbReference>
<evidence type="ECO:0000256" key="2">
    <source>
        <dbReference type="ARBA" id="ARBA00022827"/>
    </source>
</evidence>
<keyword evidence="1" id="KW-0285">Flavoprotein</keyword>
<evidence type="ECO:0000256" key="1">
    <source>
        <dbReference type="ARBA" id="ARBA00022630"/>
    </source>
</evidence>
<dbReference type="InterPro" id="IPR036318">
    <property type="entry name" value="FAD-bd_PCMH-like_sf"/>
</dbReference>
<dbReference type="PROSITE" id="PS51387">
    <property type="entry name" value="FAD_PCMH"/>
    <property type="match status" value="1"/>
</dbReference>
<protein>
    <submittedName>
        <fullName evidence="5">Xanthine dehydrogenase family protein subunit M</fullName>
    </submittedName>
</protein>
<dbReference type="InterPro" id="IPR005107">
    <property type="entry name" value="CO_DH_flav_C"/>
</dbReference>
<dbReference type="SUPFAM" id="SSF56176">
    <property type="entry name" value="FAD-binding/transporter-associated domain-like"/>
    <property type="match status" value="1"/>
</dbReference>
<dbReference type="SMART" id="SM01092">
    <property type="entry name" value="CO_deh_flav_C"/>
    <property type="match status" value="1"/>
</dbReference>
<proteinExistence type="predicted"/>
<reference evidence="5 6" key="1">
    <citation type="submission" date="2018-08" db="EMBL/GenBank/DDBJ databases">
        <title>Fulvimarina sp. 85, whole genome shotgun sequence.</title>
        <authorList>
            <person name="Tuo L."/>
        </authorList>
    </citation>
    <scope>NUCLEOTIDE SEQUENCE [LARGE SCALE GENOMIC DNA]</scope>
    <source>
        <strain evidence="5 6">85</strain>
    </source>
</reference>
<dbReference type="InterPro" id="IPR036683">
    <property type="entry name" value="CO_DH_flav_C_dom_sf"/>
</dbReference>
<name>A0A371X846_9HYPH</name>
<dbReference type="Gene3D" id="3.30.465.10">
    <property type="match status" value="1"/>
</dbReference>
<keyword evidence="6" id="KW-1185">Reference proteome</keyword>
<dbReference type="InterPro" id="IPR051312">
    <property type="entry name" value="Diverse_Substr_Oxidored"/>
</dbReference>
<dbReference type="EMBL" id="QURL01000002">
    <property type="protein sequence ID" value="RFC65402.1"/>
    <property type="molecule type" value="Genomic_DNA"/>
</dbReference>
<evidence type="ECO:0000313" key="5">
    <source>
        <dbReference type="EMBL" id="RFC65402.1"/>
    </source>
</evidence>
<dbReference type="InterPro" id="IPR002346">
    <property type="entry name" value="Mopterin_DH_FAD-bd"/>
</dbReference>
<accession>A0A371X846</accession>
<keyword evidence="2" id="KW-0274">FAD</keyword>
<organism evidence="5 6">
    <name type="scientific">Fulvimarina endophytica</name>
    <dbReference type="NCBI Taxonomy" id="2293836"/>
    <lineage>
        <taxon>Bacteria</taxon>
        <taxon>Pseudomonadati</taxon>
        <taxon>Pseudomonadota</taxon>
        <taxon>Alphaproteobacteria</taxon>
        <taxon>Hyphomicrobiales</taxon>
        <taxon>Aurantimonadaceae</taxon>
        <taxon>Fulvimarina</taxon>
    </lineage>
</organism>